<sequence>MSSWLLSIFHELAIIPLVNYFCSTNTLYLTTASYYIADFAWFFREGTFHRLLFHHLASISILMTGLLMLPEEEKENLKPNILALTYGSACLNIRGFFNGTGFLYLHDFYYGLVYLASRIYAVMTLFKASKISVLVAIPLLVHNLKIIKILLFRRKS</sequence>
<keyword evidence="1" id="KW-0472">Membrane</keyword>
<dbReference type="AlphaFoldDB" id="A0A6C0IZJ1"/>
<proteinExistence type="predicted"/>
<keyword evidence="1" id="KW-0812">Transmembrane</keyword>
<accession>A0A6C0IZJ1</accession>
<organism evidence="2">
    <name type="scientific">viral metagenome</name>
    <dbReference type="NCBI Taxonomy" id="1070528"/>
    <lineage>
        <taxon>unclassified sequences</taxon>
        <taxon>metagenomes</taxon>
        <taxon>organismal metagenomes</taxon>
    </lineage>
</organism>
<evidence type="ECO:0008006" key="3">
    <source>
        <dbReference type="Google" id="ProtNLM"/>
    </source>
</evidence>
<evidence type="ECO:0000313" key="2">
    <source>
        <dbReference type="EMBL" id="QHT98781.1"/>
    </source>
</evidence>
<keyword evidence="1" id="KW-1133">Transmembrane helix</keyword>
<feature type="transmembrane region" description="Helical" evidence="1">
    <location>
        <begin position="48"/>
        <end position="69"/>
    </location>
</feature>
<feature type="transmembrane region" description="Helical" evidence="1">
    <location>
        <begin position="12"/>
        <end position="36"/>
    </location>
</feature>
<name>A0A6C0IZJ1_9ZZZZ</name>
<feature type="transmembrane region" description="Helical" evidence="1">
    <location>
        <begin position="81"/>
        <end position="102"/>
    </location>
</feature>
<reference evidence="2" key="1">
    <citation type="journal article" date="2020" name="Nature">
        <title>Giant virus diversity and host interactions through global metagenomics.</title>
        <authorList>
            <person name="Schulz F."/>
            <person name="Roux S."/>
            <person name="Paez-Espino D."/>
            <person name="Jungbluth S."/>
            <person name="Walsh D.A."/>
            <person name="Denef V.J."/>
            <person name="McMahon K.D."/>
            <person name="Konstantinidis K.T."/>
            <person name="Eloe-Fadrosh E.A."/>
            <person name="Kyrpides N.C."/>
            <person name="Woyke T."/>
        </authorList>
    </citation>
    <scope>NUCLEOTIDE SEQUENCE</scope>
    <source>
        <strain evidence="2">GVMAG-M-3300025676-16</strain>
    </source>
</reference>
<evidence type="ECO:0000256" key="1">
    <source>
        <dbReference type="SAM" id="Phobius"/>
    </source>
</evidence>
<protein>
    <recommendedName>
        <fullName evidence="3">TLC domain-containing protein</fullName>
    </recommendedName>
</protein>
<dbReference type="EMBL" id="MN740296">
    <property type="protein sequence ID" value="QHT98781.1"/>
    <property type="molecule type" value="Genomic_DNA"/>
</dbReference>